<evidence type="ECO:0000256" key="1">
    <source>
        <dbReference type="SAM" id="MobiDB-lite"/>
    </source>
</evidence>
<organism evidence="2 3">
    <name type="scientific">Streptosporangium nondiastaticum</name>
    <dbReference type="NCBI Taxonomy" id="35764"/>
    <lineage>
        <taxon>Bacteria</taxon>
        <taxon>Bacillati</taxon>
        <taxon>Actinomycetota</taxon>
        <taxon>Actinomycetes</taxon>
        <taxon>Streptosporangiales</taxon>
        <taxon>Streptosporangiaceae</taxon>
        <taxon>Streptosporangium</taxon>
    </lineage>
</organism>
<name>A0A9X7JJI7_9ACTN</name>
<keyword evidence="3" id="KW-1185">Reference proteome</keyword>
<feature type="region of interest" description="Disordered" evidence="1">
    <location>
        <begin position="1"/>
        <end position="58"/>
    </location>
</feature>
<accession>A0A9X7JJI7</accession>
<evidence type="ECO:0000313" key="2">
    <source>
        <dbReference type="EMBL" id="PSJ24845.1"/>
    </source>
</evidence>
<proteinExistence type="predicted"/>
<gene>
    <name evidence="2" type="ORF">B7P34_31285</name>
</gene>
<dbReference type="Proteomes" id="UP000242427">
    <property type="component" value="Unassembled WGS sequence"/>
</dbReference>
<evidence type="ECO:0000313" key="3">
    <source>
        <dbReference type="Proteomes" id="UP000242427"/>
    </source>
</evidence>
<comment type="caution">
    <text evidence="2">The sequence shown here is derived from an EMBL/GenBank/DDBJ whole genome shotgun (WGS) entry which is preliminary data.</text>
</comment>
<sequence>MCPDHHPGGGSGGHSEDGVEAARGVADTVVPCTGAGVPSGEVPRRYRGQHSATRAQHTGREHVSRLLVQVSAVVRSVG</sequence>
<dbReference type="AlphaFoldDB" id="A0A9X7JJI7"/>
<dbReference type="EMBL" id="PXWG01000156">
    <property type="protein sequence ID" value="PSJ24845.1"/>
    <property type="molecule type" value="Genomic_DNA"/>
</dbReference>
<reference evidence="2 3" key="1">
    <citation type="submission" date="2018-03" db="EMBL/GenBank/DDBJ databases">
        <title>Chitinolytic properties of Streptosporangium nondiastaticum TBG75A20.</title>
        <authorList>
            <person name="Gayathri V."/>
            <person name="Shiburaj S."/>
        </authorList>
    </citation>
    <scope>NUCLEOTIDE SEQUENCE [LARGE SCALE GENOMIC DNA]</scope>
    <source>
        <strain evidence="2 3">TBG75A20</strain>
    </source>
</reference>
<protein>
    <submittedName>
        <fullName evidence="2">Uncharacterized protein</fullName>
    </submittedName>
</protein>